<name>A0A6M3JW85_9ZZZZ</name>
<reference evidence="1" key="1">
    <citation type="submission" date="2020-03" db="EMBL/GenBank/DDBJ databases">
        <title>The deep terrestrial virosphere.</title>
        <authorList>
            <person name="Holmfeldt K."/>
            <person name="Nilsson E."/>
            <person name="Simone D."/>
            <person name="Lopez-Fernandez M."/>
            <person name="Wu X."/>
            <person name="de Brujin I."/>
            <person name="Lundin D."/>
            <person name="Andersson A."/>
            <person name="Bertilsson S."/>
            <person name="Dopson M."/>
        </authorList>
    </citation>
    <scope>NUCLEOTIDE SEQUENCE</scope>
    <source>
        <strain evidence="1">MM415A02278</strain>
    </source>
</reference>
<dbReference type="Gene3D" id="3.40.640.10">
    <property type="entry name" value="Type I PLP-dependent aspartate aminotransferase-like (Major domain)"/>
    <property type="match status" value="1"/>
</dbReference>
<dbReference type="SUPFAM" id="SSF53383">
    <property type="entry name" value="PLP-dependent transferases"/>
    <property type="match status" value="1"/>
</dbReference>
<accession>A0A6M3JW85</accession>
<keyword evidence="1" id="KW-0032">Aminotransferase</keyword>
<dbReference type="Pfam" id="PF01041">
    <property type="entry name" value="DegT_DnrJ_EryC1"/>
    <property type="match status" value="2"/>
</dbReference>
<keyword evidence="1" id="KW-0808">Transferase</keyword>
<dbReference type="InterPro" id="IPR015424">
    <property type="entry name" value="PyrdxlP-dep_Trfase"/>
</dbReference>
<proteinExistence type="predicted"/>
<protein>
    <submittedName>
        <fullName evidence="1">Putative DegT/DnrJ/EryC1/StrS aminotransferase family protein</fullName>
    </submittedName>
</protein>
<organism evidence="1">
    <name type="scientific">viral metagenome</name>
    <dbReference type="NCBI Taxonomy" id="1070528"/>
    <lineage>
        <taxon>unclassified sequences</taxon>
        <taxon>metagenomes</taxon>
        <taxon>organismal metagenomes</taxon>
    </lineage>
</organism>
<dbReference type="GO" id="GO:0008483">
    <property type="term" value="F:transaminase activity"/>
    <property type="evidence" value="ECO:0007669"/>
    <property type="project" value="UniProtKB-KW"/>
</dbReference>
<dbReference type="PANTHER" id="PTHR30244:SF34">
    <property type="entry name" value="DTDP-4-AMINO-4,6-DIDEOXYGALACTOSE TRANSAMINASE"/>
    <property type="match status" value="1"/>
</dbReference>
<dbReference type="GO" id="GO:0030170">
    <property type="term" value="F:pyridoxal phosphate binding"/>
    <property type="evidence" value="ECO:0007669"/>
    <property type="project" value="TreeGrafter"/>
</dbReference>
<sequence>MIPFSKPEIDLSNKDLKEIGLIIKNGKLCKGEYIRALENYFKDTYNVKYAKACCNATNGLIIAFKATNLYNTFVAMPSFTWPSTLYAVECSNNIPVWMDINTDTWNMSGSATKFGNEIKRSDYYKKYIRLISTGEENEVYSVSGSILVDIFGNMSYINVPTTAVTIYDAAHSFGNKLLGNRGTVEVVSLSFTKPITSMQGGMILTNNDTIFNKISELVDLSAKMCEVNAFIALKEIEKYPIKRDRRLEVINRYRQYIRVPIVEQKIEYSTNYSTYSVLFESRDKRDKIVNKFKENGIESKVYYEPLIHGLKNTDEVYSRILSLPTYPSVNKHVKTICDLINKA</sequence>
<dbReference type="PANTHER" id="PTHR30244">
    <property type="entry name" value="TRANSAMINASE"/>
    <property type="match status" value="1"/>
</dbReference>
<dbReference type="GO" id="GO:0000271">
    <property type="term" value="P:polysaccharide biosynthetic process"/>
    <property type="evidence" value="ECO:0007669"/>
    <property type="project" value="TreeGrafter"/>
</dbReference>
<dbReference type="AlphaFoldDB" id="A0A6M3JW85"/>
<dbReference type="EMBL" id="MT142045">
    <property type="protein sequence ID" value="QJA73688.1"/>
    <property type="molecule type" value="Genomic_DNA"/>
</dbReference>
<dbReference type="InterPro" id="IPR000653">
    <property type="entry name" value="DegT/StrS_aminotransferase"/>
</dbReference>
<evidence type="ECO:0000313" key="1">
    <source>
        <dbReference type="EMBL" id="QJA73688.1"/>
    </source>
</evidence>
<dbReference type="InterPro" id="IPR015421">
    <property type="entry name" value="PyrdxlP-dep_Trfase_major"/>
</dbReference>
<dbReference type="PIRSF" id="PIRSF000390">
    <property type="entry name" value="PLP_StrS"/>
    <property type="match status" value="1"/>
</dbReference>
<gene>
    <name evidence="1" type="ORF">MM415A02278_0004</name>
</gene>